<accession>A0A6J6S4R1</accession>
<dbReference type="InterPro" id="IPR020904">
    <property type="entry name" value="Sc_DH/Rdtase_CS"/>
</dbReference>
<dbReference type="InterPro" id="IPR002347">
    <property type="entry name" value="SDR_fam"/>
</dbReference>
<evidence type="ECO:0000313" key="4">
    <source>
        <dbReference type="EMBL" id="CAB4888639.1"/>
    </source>
</evidence>
<dbReference type="PANTHER" id="PTHR42879:SF2">
    <property type="entry name" value="3-OXOACYL-[ACYL-CARRIER-PROTEIN] REDUCTASE FABG"/>
    <property type="match status" value="1"/>
</dbReference>
<comment type="similarity">
    <text evidence="1">Belongs to the short-chain dehydrogenases/reductases (SDR) family.</text>
</comment>
<evidence type="ECO:0000256" key="1">
    <source>
        <dbReference type="ARBA" id="ARBA00006484"/>
    </source>
</evidence>
<dbReference type="Pfam" id="PF13561">
    <property type="entry name" value="adh_short_C2"/>
    <property type="match status" value="1"/>
</dbReference>
<dbReference type="EMBL" id="CAEZYR010000008">
    <property type="protein sequence ID" value="CAB4729672.1"/>
    <property type="molecule type" value="Genomic_DNA"/>
</dbReference>
<gene>
    <name evidence="2" type="ORF">UFOPK2754_00389</name>
    <name evidence="3" type="ORF">UFOPK3139_00131</name>
    <name evidence="4" type="ORF">UFOPK3543_00053</name>
    <name evidence="5" type="ORF">UFOPK3967_00188</name>
</gene>
<dbReference type="EMBL" id="CAFABA010000003">
    <property type="protein sequence ID" value="CAB4812991.1"/>
    <property type="molecule type" value="Genomic_DNA"/>
</dbReference>
<dbReference type="PANTHER" id="PTHR42879">
    <property type="entry name" value="3-OXOACYL-(ACYL-CARRIER-PROTEIN) REDUCTASE"/>
    <property type="match status" value="1"/>
</dbReference>
<dbReference type="SUPFAM" id="SSF51735">
    <property type="entry name" value="NAD(P)-binding Rossmann-fold domains"/>
    <property type="match status" value="1"/>
</dbReference>
<sequence>MTPDANVRSIAGRTALVTGAASGMGRAIALLFAAEGARVALVDRAPDTLDAAVSEITASGGIARGYVVELSDGSAIEQCVAAVRDELGPIDILVNNAGVSAGATLDQPDYEAVWRSTFAINLDAPMRFVRACLDDLVRNRDGRIVNVASTEGLGATPRTSPYTASKTGLVGFTRSLAVDLGRSGVTANCICPGPINTAMTSRIPDDSKATFARRRVPIGRYGEPVEVAHIVLSLVLPASSYLTGAIIPVDGGMTAGNR</sequence>
<dbReference type="InterPro" id="IPR036291">
    <property type="entry name" value="NAD(P)-bd_dom_sf"/>
</dbReference>
<dbReference type="AlphaFoldDB" id="A0A6J6S4R1"/>
<proteinExistence type="inferred from homology"/>
<dbReference type="PRINTS" id="PR00081">
    <property type="entry name" value="GDHRDH"/>
</dbReference>
<dbReference type="GO" id="GO:0032787">
    <property type="term" value="P:monocarboxylic acid metabolic process"/>
    <property type="evidence" value="ECO:0007669"/>
    <property type="project" value="UniProtKB-ARBA"/>
</dbReference>
<dbReference type="EMBL" id="CAFBMH010000001">
    <property type="protein sequence ID" value="CAB4888639.1"/>
    <property type="molecule type" value="Genomic_DNA"/>
</dbReference>
<dbReference type="Gene3D" id="3.40.50.720">
    <property type="entry name" value="NAD(P)-binding Rossmann-like Domain"/>
    <property type="match status" value="1"/>
</dbReference>
<evidence type="ECO:0000313" key="2">
    <source>
        <dbReference type="EMBL" id="CAB4729672.1"/>
    </source>
</evidence>
<dbReference type="PRINTS" id="PR00080">
    <property type="entry name" value="SDRFAMILY"/>
</dbReference>
<dbReference type="FunFam" id="3.40.50.720:FF:000084">
    <property type="entry name" value="Short-chain dehydrogenase reductase"/>
    <property type="match status" value="1"/>
</dbReference>
<dbReference type="InterPro" id="IPR050259">
    <property type="entry name" value="SDR"/>
</dbReference>
<dbReference type="EMBL" id="CAFBOS010000006">
    <property type="protein sequence ID" value="CAB4978266.1"/>
    <property type="molecule type" value="Genomic_DNA"/>
</dbReference>
<organism evidence="2">
    <name type="scientific">freshwater metagenome</name>
    <dbReference type="NCBI Taxonomy" id="449393"/>
    <lineage>
        <taxon>unclassified sequences</taxon>
        <taxon>metagenomes</taxon>
        <taxon>ecological metagenomes</taxon>
    </lineage>
</organism>
<evidence type="ECO:0000313" key="5">
    <source>
        <dbReference type="EMBL" id="CAB4978266.1"/>
    </source>
</evidence>
<reference evidence="2" key="1">
    <citation type="submission" date="2020-05" db="EMBL/GenBank/DDBJ databases">
        <authorList>
            <person name="Chiriac C."/>
            <person name="Salcher M."/>
            <person name="Ghai R."/>
            <person name="Kavagutti S V."/>
        </authorList>
    </citation>
    <scope>NUCLEOTIDE SEQUENCE</scope>
</reference>
<dbReference type="PROSITE" id="PS00061">
    <property type="entry name" value="ADH_SHORT"/>
    <property type="match status" value="1"/>
</dbReference>
<dbReference type="CDD" id="cd05233">
    <property type="entry name" value="SDR_c"/>
    <property type="match status" value="1"/>
</dbReference>
<name>A0A6J6S4R1_9ZZZZ</name>
<evidence type="ECO:0000313" key="3">
    <source>
        <dbReference type="EMBL" id="CAB4812991.1"/>
    </source>
</evidence>
<protein>
    <submittedName>
        <fullName evidence="2">Unannotated protein</fullName>
    </submittedName>
</protein>